<reference evidence="2 3" key="1">
    <citation type="journal article" date="2019" name="Int. J. Syst. Evol. Microbiol.">
        <title>The Global Catalogue of Microorganisms (GCM) 10K type strain sequencing project: providing services to taxonomists for standard genome sequencing and annotation.</title>
        <authorList>
            <consortium name="The Broad Institute Genomics Platform"/>
            <consortium name="The Broad Institute Genome Sequencing Center for Infectious Disease"/>
            <person name="Wu L."/>
            <person name="Ma J."/>
        </authorList>
    </citation>
    <scope>NUCLEOTIDE SEQUENCE [LARGE SCALE GENOMIC DNA]</scope>
    <source>
        <strain evidence="2 3">CGMCC 1.12563</strain>
    </source>
</reference>
<evidence type="ECO:0000313" key="3">
    <source>
        <dbReference type="Proteomes" id="UP001597187"/>
    </source>
</evidence>
<sequence>MDGVDQGPESGKHEKELRDSAHTARRTIFHTIAGTSYHNRPAYRSSPLYDQQSLPALEEDVRTIPSEWFTHDAHECVKAFVCHLPLAYMEFQPHDTYSDPTRYEMTPLVRAFLLKSLHGWEHETALLEHLGNHLRLRGELGLNSVPGQSTL</sequence>
<comment type="caution">
    <text evidence="2">The sequence shown here is derived from an EMBL/GenBank/DDBJ whole genome shotgun (WGS) entry which is preliminary data.</text>
</comment>
<dbReference type="RefSeq" id="WP_250874390.1">
    <property type="nucleotide sequence ID" value="NZ_JALXFV010000007.1"/>
</dbReference>
<feature type="compositionally biased region" description="Basic and acidic residues" evidence="1">
    <location>
        <begin position="10"/>
        <end position="21"/>
    </location>
</feature>
<dbReference type="AlphaFoldDB" id="A0ABD6AYI5"/>
<organism evidence="2 3">
    <name type="scientific">Halomarina rubra</name>
    <dbReference type="NCBI Taxonomy" id="2071873"/>
    <lineage>
        <taxon>Archaea</taxon>
        <taxon>Methanobacteriati</taxon>
        <taxon>Methanobacteriota</taxon>
        <taxon>Stenosarchaea group</taxon>
        <taxon>Halobacteria</taxon>
        <taxon>Halobacteriales</taxon>
        <taxon>Natronomonadaceae</taxon>
        <taxon>Halomarina</taxon>
    </lineage>
</organism>
<dbReference type="EMBL" id="JBHUDC010000007">
    <property type="protein sequence ID" value="MFD1514435.1"/>
    <property type="molecule type" value="Genomic_DNA"/>
</dbReference>
<protein>
    <submittedName>
        <fullName evidence="2">Uncharacterized protein</fullName>
    </submittedName>
</protein>
<keyword evidence="3" id="KW-1185">Reference proteome</keyword>
<accession>A0ABD6AYI5</accession>
<proteinExistence type="predicted"/>
<name>A0ABD6AYI5_9EURY</name>
<dbReference type="Proteomes" id="UP001597187">
    <property type="component" value="Unassembled WGS sequence"/>
</dbReference>
<gene>
    <name evidence="2" type="ORF">ACFSBT_14230</name>
</gene>
<feature type="region of interest" description="Disordered" evidence="1">
    <location>
        <begin position="1"/>
        <end position="21"/>
    </location>
</feature>
<evidence type="ECO:0000313" key="2">
    <source>
        <dbReference type="EMBL" id="MFD1514435.1"/>
    </source>
</evidence>
<evidence type="ECO:0000256" key="1">
    <source>
        <dbReference type="SAM" id="MobiDB-lite"/>
    </source>
</evidence>